<dbReference type="EMBL" id="CP024793">
    <property type="protein sequence ID" value="AUB44272.1"/>
    <property type="molecule type" value="Genomic_DNA"/>
</dbReference>
<dbReference type="OrthoDB" id="6966367at2"/>
<evidence type="ECO:0000313" key="3">
    <source>
        <dbReference type="Proteomes" id="UP000232003"/>
    </source>
</evidence>
<dbReference type="SUPFAM" id="SSF54616">
    <property type="entry name" value="DNA-binding domain of Mlu1-box binding protein MBP1"/>
    <property type="match status" value="1"/>
</dbReference>
<reference evidence="2 3" key="1">
    <citation type="submission" date="2017-11" db="EMBL/GenBank/DDBJ databases">
        <title>Complete genome of a free-living desiccation-tolerant cyanobacterium and its photosynthetic adaptation to extreme terrestrial habitat.</title>
        <authorList>
            <person name="Shang J."/>
        </authorList>
    </citation>
    <scope>NUCLEOTIDE SEQUENCE [LARGE SCALE GENOMIC DNA]</scope>
    <source>
        <strain evidence="2 3">CCNUN1</strain>
        <plasmid evidence="3">pnfsy08</plasmid>
    </source>
</reference>
<evidence type="ECO:0000313" key="2">
    <source>
        <dbReference type="EMBL" id="AUB44272.1"/>
    </source>
</evidence>
<evidence type="ECO:0000259" key="1">
    <source>
        <dbReference type="PROSITE" id="PS51301"/>
    </source>
</evidence>
<feature type="domain" description="KilA-N" evidence="1">
    <location>
        <begin position="1"/>
        <end position="112"/>
    </location>
</feature>
<geneLocation type="plasmid" evidence="3">
    <name>pnfsy08</name>
</geneLocation>
<name>A0A2K8T9C4_9NOSO</name>
<proteinExistence type="predicted"/>
<dbReference type="InterPro" id="IPR018004">
    <property type="entry name" value="KilA/APSES_HTH"/>
</dbReference>
<accession>A0A2K8T9C4</accession>
<sequence>MLTHFWHDSEINQMPQDGEIGRYAVPKGYVNASQMCKANGKFLADYTKLKSTKQYLQALSNDMKILISLLVIDIQGYGSEQSTWIHPEIAIDLARWVSVEFRIWANRTLMKVMLSTQVEPVQQQEPTHSLALSHEAAQLAMMLGEFAGLEKSLTAQLAVNAATRINPALKPAADELKTAIAVTNVSEDAFLNPTQIGEVVGMSARAVNHCLLNSGLQYRTDDKKIPYRPTESGKQWGRMVPAVAKSSNQTVFQLRWLPEIVKVISQ</sequence>
<dbReference type="InterPro" id="IPR017880">
    <property type="entry name" value="KilA_N"/>
</dbReference>
<dbReference type="InterPro" id="IPR036887">
    <property type="entry name" value="HTH_APSES_sf"/>
</dbReference>
<dbReference type="KEGG" id="nfl:COO91_10495"/>
<dbReference type="GO" id="GO:0003677">
    <property type="term" value="F:DNA binding"/>
    <property type="evidence" value="ECO:0007669"/>
    <property type="project" value="InterPro"/>
</dbReference>
<dbReference type="Pfam" id="PF04383">
    <property type="entry name" value="KilA-N"/>
    <property type="match status" value="1"/>
</dbReference>
<organism evidence="2 3">
    <name type="scientific">Nostoc flagelliforme CCNUN1</name>
    <dbReference type="NCBI Taxonomy" id="2038116"/>
    <lineage>
        <taxon>Bacteria</taxon>
        <taxon>Bacillati</taxon>
        <taxon>Cyanobacteriota</taxon>
        <taxon>Cyanophyceae</taxon>
        <taxon>Nostocales</taxon>
        <taxon>Nostocaceae</taxon>
        <taxon>Nostoc</taxon>
    </lineage>
</organism>
<dbReference type="SMART" id="SM01252">
    <property type="entry name" value="KilA-N"/>
    <property type="match status" value="1"/>
</dbReference>
<keyword evidence="2" id="KW-0614">Plasmid</keyword>
<dbReference type="Proteomes" id="UP000232003">
    <property type="component" value="Plasmid pNFSY08"/>
</dbReference>
<dbReference type="PROSITE" id="PS51301">
    <property type="entry name" value="KILA_N"/>
    <property type="match status" value="1"/>
</dbReference>
<dbReference type="RefSeq" id="WP_100904066.1">
    <property type="nucleotide sequence ID" value="NZ_CAWNNC010000009.1"/>
</dbReference>
<dbReference type="AlphaFoldDB" id="A0A2K8T9C4"/>
<gene>
    <name evidence="2" type="ORF">COO91_10495</name>
</gene>
<protein>
    <submittedName>
        <fullName evidence="2">Prophage antirepressor</fullName>
    </submittedName>
</protein>
<keyword evidence="3" id="KW-1185">Reference proteome</keyword>